<dbReference type="Proteomes" id="UP000266188">
    <property type="component" value="Unassembled WGS sequence"/>
</dbReference>
<dbReference type="GO" id="GO:0005975">
    <property type="term" value="P:carbohydrate metabolic process"/>
    <property type="evidence" value="ECO:0007669"/>
    <property type="project" value="InterPro"/>
</dbReference>
<organism evidence="2 3">
    <name type="scientific">Aspergillus sclerotialis</name>
    <dbReference type="NCBI Taxonomy" id="2070753"/>
    <lineage>
        <taxon>Eukaryota</taxon>
        <taxon>Fungi</taxon>
        <taxon>Dikarya</taxon>
        <taxon>Ascomycota</taxon>
        <taxon>Pezizomycotina</taxon>
        <taxon>Eurotiomycetes</taxon>
        <taxon>Eurotiomycetidae</taxon>
        <taxon>Eurotiales</taxon>
        <taxon>Aspergillaceae</taxon>
        <taxon>Aspergillus</taxon>
        <taxon>Aspergillus subgen. Polypaecilum</taxon>
    </lineage>
</organism>
<reference evidence="3" key="1">
    <citation type="submission" date="2017-02" db="EMBL/GenBank/DDBJ databases">
        <authorList>
            <person name="Tafer H."/>
            <person name="Lopandic K."/>
        </authorList>
    </citation>
    <scope>NUCLEOTIDE SEQUENCE [LARGE SCALE GENOMIC DNA]</scope>
    <source>
        <strain evidence="3">CBS 366.77</strain>
    </source>
</reference>
<name>A0A3A2Z762_9EURO</name>
<dbReference type="Pfam" id="PF00923">
    <property type="entry name" value="TAL_FSA"/>
    <property type="match status" value="1"/>
</dbReference>
<keyword evidence="1" id="KW-0704">Schiff base</keyword>
<dbReference type="SUPFAM" id="SSF51569">
    <property type="entry name" value="Aldolase"/>
    <property type="match status" value="1"/>
</dbReference>
<dbReference type="EMBL" id="MVGC01000471">
    <property type="protein sequence ID" value="RJE18938.1"/>
    <property type="molecule type" value="Genomic_DNA"/>
</dbReference>
<dbReference type="STRING" id="2070753.A0A3A2Z762"/>
<proteinExistence type="predicted"/>
<sequence>MGSEKQAVTWLDSLQDQLKIDIDCMDPAEAKRWLPFQPEDQTSNQHIVYEQMISPVNQQLFLDTAREYKEQGWEAILTRMSALLCAKNIENINGRVLLQSSAFGAYDTEKVVAHARAYAREFESVGISKDRFCIKIPCTGPALNASPILLKEGIRTLGTSLFSLPQAIAASQASVSLSALTSTVCTTSNIFEEFHLISKTVPWFHTDRKQWPDVEDPALEHPMSPRIMQIQETYARLYKETGKVQPMLKPASFISAREAMAMGELGCHHATVPGDVINQLSLLNLESNPPPGHDAPKKTGVPSPRVIHLAKTDPLAGPGWDGKLAFTDVDYLANNGAALDQAINDDPITKRGLHEALEGFKTNELQSKNAIEEVLKQI</sequence>
<evidence type="ECO:0000256" key="1">
    <source>
        <dbReference type="ARBA" id="ARBA00023270"/>
    </source>
</evidence>
<evidence type="ECO:0000313" key="3">
    <source>
        <dbReference type="Proteomes" id="UP000266188"/>
    </source>
</evidence>
<evidence type="ECO:0000313" key="2">
    <source>
        <dbReference type="EMBL" id="RJE18938.1"/>
    </source>
</evidence>
<accession>A0A3A2Z762</accession>
<dbReference type="AlphaFoldDB" id="A0A3A2Z762"/>
<protein>
    <submittedName>
        <fullName evidence="2">Transaldolase</fullName>
    </submittedName>
</protein>
<comment type="caution">
    <text evidence="2">The sequence shown here is derived from an EMBL/GenBank/DDBJ whole genome shotgun (WGS) entry which is preliminary data.</text>
</comment>
<dbReference type="OrthoDB" id="1711136at2759"/>
<dbReference type="PANTHER" id="PTHR10683">
    <property type="entry name" value="TRANSALDOLASE"/>
    <property type="match status" value="1"/>
</dbReference>
<dbReference type="InterPro" id="IPR001585">
    <property type="entry name" value="TAL/FSA"/>
</dbReference>
<dbReference type="PANTHER" id="PTHR10683:SF39">
    <property type="entry name" value="TRANSALDOLASE"/>
    <property type="match status" value="1"/>
</dbReference>
<keyword evidence="3" id="KW-1185">Reference proteome</keyword>
<dbReference type="GO" id="GO:0009052">
    <property type="term" value="P:pentose-phosphate shunt, non-oxidative branch"/>
    <property type="evidence" value="ECO:0007669"/>
    <property type="project" value="TreeGrafter"/>
</dbReference>
<dbReference type="Gene3D" id="3.20.20.70">
    <property type="entry name" value="Aldolase class I"/>
    <property type="match status" value="1"/>
</dbReference>
<dbReference type="GO" id="GO:0004801">
    <property type="term" value="F:transaldolase activity"/>
    <property type="evidence" value="ECO:0007669"/>
    <property type="project" value="TreeGrafter"/>
</dbReference>
<dbReference type="InterPro" id="IPR013785">
    <property type="entry name" value="Aldolase_TIM"/>
</dbReference>
<gene>
    <name evidence="2" type="ORF">PHISCL_08725</name>
</gene>